<name>A0ACD0NMK0_9BASI</name>
<dbReference type="Proteomes" id="UP000245626">
    <property type="component" value="Unassembled WGS sequence"/>
</dbReference>
<accession>A0ACD0NMK0</accession>
<reference evidence="1 2" key="1">
    <citation type="journal article" date="2018" name="Mol. Biol. Evol.">
        <title>Broad Genomic Sampling Reveals a Smut Pathogenic Ancestry of the Fungal Clade Ustilaginomycotina.</title>
        <authorList>
            <person name="Kijpornyongpan T."/>
            <person name="Mondo S.J."/>
            <person name="Barry K."/>
            <person name="Sandor L."/>
            <person name="Lee J."/>
            <person name="Lipzen A."/>
            <person name="Pangilinan J."/>
            <person name="LaButti K."/>
            <person name="Hainaut M."/>
            <person name="Henrissat B."/>
            <person name="Grigoriev I.V."/>
            <person name="Spatafora J.W."/>
            <person name="Aime M.C."/>
        </authorList>
    </citation>
    <scope>NUCLEOTIDE SEQUENCE [LARGE SCALE GENOMIC DNA]</scope>
    <source>
        <strain evidence="1 2">SA 807</strain>
    </source>
</reference>
<evidence type="ECO:0000313" key="1">
    <source>
        <dbReference type="EMBL" id="PWN47036.1"/>
    </source>
</evidence>
<gene>
    <name evidence="1" type="ORF">IE53DRAFT_371802</name>
</gene>
<evidence type="ECO:0000313" key="2">
    <source>
        <dbReference type="Proteomes" id="UP000245626"/>
    </source>
</evidence>
<keyword evidence="2" id="KW-1185">Reference proteome</keyword>
<organism evidence="1 2">
    <name type="scientific">Violaceomyces palustris</name>
    <dbReference type="NCBI Taxonomy" id="1673888"/>
    <lineage>
        <taxon>Eukaryota</taxon>
        <taxon>Fungi</taxon>
        <taxon>Dikarya</taxon>
        <taxon>Basidiomycota</taxon>
        <taxon>Ustilaginomycotina</taxon>
        <taxon>Ustilaginomycetes</taxon>
        <taxon>Violaceomycetales</taxon>
        <taxon>Violaceomycetaceae</taxon>
        <taxon>Violaceomyces</taxon>
    </lineage>
</organism>
<proteinExistence type="predicted"/>
<sequence>MIPKPTRILHRSLSTSTSSSNRHRLFYTDILPPMLRVLAYGSASYFALHLVWNLLDREEERESMRQGIQDLKQTVAEKASSKQQPTPAPSPTETGRPSWYQSLWPFGRAKQAQAQE</sequence>
<dbReference type="EMBL" id="KZ820576">
    <property type="protein sequence ID" value="PWN47036.1"/>
    <property type="molecule type" value="Genomic_DNA"/>
</dbReference>
<protein>
    <submittedName>
        <fullName evidence="1">Uncharacterized protein</fullName>
    </submittedName>
</protein>